<evidence type="ECO:0008006" key="4">
    <source>
        <dbReference type="Google" id="ProtNLM"/>
    </source>
</evidence>
<evidence type="ECO:0000313" key="2">
    <source>
        <dbReference type="EMBL" id="SDZ43068.1"/>
    </source>
</evidence>
<sequence>MNVFFLLLEFSTLLFMGYAVMFKKQLSIVYLPFLFFSNTVYVPALPYFFYYVVISSAILYFAVFNLPFVIKNVFAVFSILYILILLTNSTDIISIRPALFFVIWLFLLIPIIPEIFQKFSRNEIMEELSKCAFLILTVFIVNTVLSTKFAYVPVEMYGINSGILFGNVTFTDFNVLVFATYIVLKKAIKDKKNLYLMVYLVAMFLILLSMRRTVMLLSVLGSLVVIFELLDFQNIKKFIAYGVIIGSISLVVVFYTGFLNAFWERYEKRGLENRSLNEENRMMEFNLLYKDMFVFFDYSPWFGYELFQSGGNYGKGVFGTRTLHTDLTNIVHSSGFLGLFLYLMMVSLAFRQAWLKTYSKSQYYHFAFCSIAFVIFTITGRYTTLSSSIFFYLVLFLPVSKPEVLFQKVICSRKVKSLEPLNA</sequence>
<feature type="transmembrane region" description="Helical" evidence="1">
    <location>
        <begin position="98"/>
        <end position="116"/>
    </location>
</feature>
<reference evidence="2 3" key="1">
    <citation type="submission" date="2016-10" db="EMBL/GenBank/DDBJ databases">
        <authorList>
            <person name="Varghese N."/>
            <person name="Submissions S."/>
        </authorList>
    </citation>
    <scope>NUCLEOTIDE SEQUENCE [LARGE SCALE GENOMIC DNA]</scope>
    <source>
        <strain evidence="2 3">DSM 17997</strain>
    </source>
</reference>
<comment type="caution">
    <text evidence="2">The sequence shown here is derived from an EMBL/GenBank/DDBJ whole genome shotgun (WGS) entry which is preliminary data.</text>
</comment>
<name>A0A1H3SZM0_9BACT</name>
<protein>
    <recommendedName>
        <fullName evidence="4">O-antigen ligase-like membrane protein</fullName>
    </recommendedName>
</protein>
<feature type="transmembrane region" description="Helical" evidence="1">
    <location>
        <begin position="363"/>
        <end position="383"/>
    </location>
</feature>
<keyword evidence="1" id="KW-0472">Membrane</keyword>
<keyword evidence="1" id="KW-0812">Transmembrane</keyword>
<proteinExistence type="predicted"/>
<dbReference type="EMBL" id="FNQC01000014">
    <property type="protein sequence ID" value="SDZ43068.1"/>
    <property type="molecule type" value="Genomic_DNA"/>
</dbReference>
<dbReference type="RefSeq" id="WP_019599229.1">
    <property type="nucleotide sequence ID" value="NZ_FNQC01000014.1"/>
</dbReference>
<accession>A0A1H3SZM0</accession>
<gene>
    <name evidence="2" type="ORF">SAMN05444412_11462</name>
</gene>
<feature type="transmembrane region" description="Helical" evidence="1">
    <location>
        <begin position="196"/>
        <end position="226"/>
    </location>
</feature>
<feature type="transmembrane region" description="Helical" evidence="1">
    <location>
        <begin position="57"/>
        <end position="86"/>
    </location>
</feature>
<feature type="transmembrane region" description="Helical" evidence="1">
    <location>
        <begin position="29"/>
        <end position="50"/>
    </location>
</feature>
<keyword evidence="3" id="KW-1185">Reference proteome</keyword>
<dbReference type="Proteomes" id="UP000199663">
    <property type="component" value="Unassembled WGS sequence"/>
</dbReference>
<feature type="transmembrane region" description="Helical" evidence="1">
    <location>
        <begin position="128"/>
        <end position="151"/>
    </location>
</feature>
<organism evidence="2 3">
    <name type="scientific">Rhodonellum ikkaensis</name>
    <dbReference type="NCBI Taxonomy" id="336829"/>
    <lineage>
        <taxon>Bacteria</taxon>
        <taxon>Pseudomonadati</taxon>
        <taxon>Bacteroidota</taxon>
        <taxon>Cytophagia</taxon>
        <taxon>Cytophagales</taxon>
        <taxon>Cytophagaceae</taxon>
        <taxon>Rhodonellum</taxon>
    </lineage>
</organism>
<feature type="transmembrane region" description="Helical" evidence="1">
    <location>
        <begin position="163"/>
        <end position="184"/>
    </location>
</feature>
<feature type="transmembrane region" description="Helical" evidence="1">
    <location>
        <begin position="330"/>
        <end position="351"/>
    </location>
</feature>
<feature type="transmembrane region" description="Helical" evidence="1">
    <location>
        <begin position="238"/>
        <end position="263"/>
    </location>
</feature>
<keyword evidence="1" id="KW-1133">Transmembrane helix</keyword>
<evidence type="ECO:0000256" key="1">
    <source>
        <dbReference type="SAM" id="Phobius"/>
    </source>
</evidence>
<evidence type="ECO:0000313" key="3">
    <source>
        <dbReference type="Proteomes" id="UP000199663"/>
    </source>
</evidence>